<dbReference type="SUPFAM" id="SSF109854">
    <property type="entry name" value="DinB/YfiT-like putative metalloenzymes"/>
    <property type="match status" value="1"/>
</dbReference>
<accession>A0AAU7TKI4</accession>
<dbReference type="EMBL" id="CP158165">
    <property type="protein sequence ID" value="XBV27147.1"/>
    <property type="molecule type" value="Genomic_DNA"/>
</dbReference>
<protein>
    <submittedName>
        <fullName evidence="1">DinB family protein</fullName>
    </submittedName>
</protein>
<dbReference type="Pfam" id="PF04978">
    <property type="entry name" value="MST"/>
    <property type="match status" value="1"/>
</dbReference>
<dbReference type="InterPro" id="IPR007061">
    <property type="entry name" value="MST-like"/>
</dbReference>
<dbReference type="InterPro" id="IPR034660">
    <property type="entry name" value="DinB/YfiT-like"/>
</dbReference>
<organism evidence="1">
    <name type="scientific">Kribbella sp. HUAS MG21</name>
    <dbReference type="NCBI Taxonomy" id="3160966"/>
    <lineage>
        <taxon>Bacteria</taxon>
        <taxon>Bacillati</taxon>
        <taxon>Actinomycetota</taxon>
        <taxon>Actinomycetes</taxon>
        <taxon>Propionibacteriales</taxon>
        <taxon>Kribbellaceae</taxon>
        <taxon>Kribbella</taxon>
    </lineage>
</organism>
<evidence type="ECO:0000313" key="1">
    <source>
        <dbReference type="EMBL" id="XBV27147.1"/>
    </source>
</evidence>
<sequence length="186" mass="20718">MDLKAELLEALRAGRAVMLAKLDGLGEYDVRRPLTPTGTNLLGLVKHLAGLEYGYLGDAFGRPAVERPTWFRDDPYTEIDLWATPDESREYIVGVYRQACAHADRTVNDLDLDSPGYVAHWDRETTLGALLIRMVAETSQHAGHADILREQLDGQLGRDSDTVAANATFWTTRRAQIQAAADHFRP</sequence>
<reference evidence="1" key="1">
    <citation type="submission" date="2024-06" db="EMBL/GenBank/DDBJ databases">
        <title>Kribbella sp. strain HUAS MG21 genome sequences.</title>
        <authorList>
            <person name="Mo P."/>
        </authorList>
    </citation>
    <scope>NUCLEOTIDE SEQUENCE</scope>
    <source>
        <strain evidence="1">HUAS MG21</strain>
    </source>
</reference>
<dbReference type="Gene3D" id="1.20.120.450">
    <property type="entry name" value="dinb family like domain"/>
    <property type="match status" value="1"/>
</dbReference>
<proteinExistence type="predicted"/>
<gene>
    <name evidence="1" type="ORF">ABN611_12105</name>
</gene>
<dbReference type="RefSeq" id="WP_350279938.1">
    <property type="nucleotide sequence ID" value="NZ_CP158165.1"/>
</dbReference>
<dbReference type="AlphaFoldDB" id="A0AAU7TKI4"/>
<name>A0AAU7TKI4_9ACTN</name>